<keyword evidence="3" id="KW-1185">Reference proteome</keyword>
<gene>
    <name evidence="2" type="ORF">BVRB_020730</name>
</gene>
<sequence>DPGLVSAAALFERVRLAPDQCNQCHYLTTQRNELALELQDFQRQLQQLRQQSQDREQALRERVERMSCHQNCPEVKTAFLNYVIILKRQNRAGAANKSRQRCLERELTDERDRYRALAHTAQQPSTAIESVNLQQFRDLCRPGWIVDRRELIVSDEVIGTGACQIRPFSPQVFLGNDTVSMLQMDRFVADSGGPVLWL</sequence>
<feature type="non-terminal residue" evidence="2">
    <location>
        <position position="1"/>
    </location>
</feature>
<evidence type="ECO:0000313" key="2">
    <source>
        <dbReference type="EMBL" id="KMS94506.1"/>
    </source>
</evidence>
<feature type="coiled-coil region" evidence="1">
    <location>
        <begin position="31"/>
        <end position="62"/>
    </location>
</feature>
<accession>A0A0J8B0K8</accession>
<keyword evidence="1" id="KW-0175">Coiled coil</keyword>
<evidence type="ECO:0000256" key="1">
    <source>
        <dbReference type="SAM" id="Coils"/>
    </source>
</evidence>
<organism evidence="2 3">
    <name type="scientific">Beta vulgaris subsp. vulgaris</name>
    <name type="common">Beet</name>
    <dbReference type="NCBI Taxonomy" id="3555"/>
    <lineage>
        <taxon>Eukaryota</taxon>
        <taxon>Viridiplantae</taxon>
        <taxon>Streptophyta</taxon>
        <taxon>Embryophyta</taxon>
        <taxon>Tracheophyta</taxon>
        <taxon>Spermatophyta</taxon>
        <taxon>Magnoliopsida</taxon>
        <taxon>eudicotyledons</taxon>
        <taxon>Gunneridae</taxon>
        <taxon>Pentapetalae</taxon>
        <taxon>Caryophyllales</taxon>
        <taxon>Chenopodiaceae</taxon>
        <taxon>Betoideae</taxon>
        <taxon>Beta</taxon>
    </lineage>
</organism>
<dbReference type="Gramene" id="KMS94506">
    <property type="protein sequence ID" value="KMS94506"/>
    <property type="gene ID" value="BVRB_020730"/>
</dbReference>
<name>A0A0J8B0K8_BETVV</name>
<evidence type="ECO:0000313" key="3">
    <source>
        <dbReference type="Proteomes" id="UP000035740"/>
    </source>
</evidence>
<reference evidence="2 3" key="1">
    <citation type="journal article" date="2014" name="Nature">
        <title>The genome of the recently domesticated crop plant sugar beet (Beta vulgaris).</title>
        <authorList>
            <person name="Dohm J.C."/>
            <person name="Minoche A.E."/>
            <person name="Holtgrawe D."/>
            <person name="Capella-Gutierrez S."/>
            <person name="Zakrzewski F."/>
            <person name="Tafer H."/>
            <person name="Rupp O."/>
            <person name="Sorensen T.R."/>
            <person name="Stracke R."/>
            <person name="Reinhardt R."/>
            <person name="Goesmann A."/>
            <person name="Kraft T."/>
            <person name="Schulz B."/>
            <person name="Stadler P.F."/>
            <person name="Schmidt T."/>
            <person name="Gabaldon T."/>
            <person name="Lehrach H."/>
            <person name="Weisshaar B."/>
            <person name="Himmelbauer H."/>
        </authorList>
    </citation>
    <scope>NUCLEOTIDE SEQUENCE [LARGE SCALE GENOMIC DNA]</scope>
    <source>
        <tissue evidence="2">Taproot</tissue>
    </source>
</reference>
<proteinExistence type="predicted"/>
<protein>
    <submittedName>
        <fullName evidence="2">Uncharacterized protein</fullName>
    </submittedName>
</protein>
<dbReference type="EMBL" id="KQ092896">
    <property type="protein sequence ID" value="KMS94506.1"/>
    <property type="molecule type" value="Genomic_DNA"/>
</dbReference>
<dbReference type="Proteomes" id="UP000035740">
    <property type="component" value="Unassembled WGS sequence"/>
</dbReference>
<dbReference type="AlphaFoldDB" id="A0A0J8B0K8"/>